<proteinExistence type="predicted"/>
<dbReference type="RefSeq" id="WP_210039345.1">
    <property type="nucleotide sequence ID" value="NZ_JBHLVU010000005.1"/>
</dbReference>
<dbReference type="EMBL" id="JAHZIK010000266">
    <property type="protein sequence ID" value="MBW7454876.1"/>
    <property type="molecule type" value="Genomic_DNA"/>
</dbReference>
<dbReference type="InterPro" id="IPR006059">
    <property type="entry name" value="SBP"/>
</dbReference>
<dbReference type="PANTHER" id="PTHR43649:SF12">
    <property type="entry name" value="DIACETYLCHITOBIOSE BINDING PROTEIN DASA"/>
    <property type="match status" value="1"/>
</dbReference>
<dbReference type="SUPFAM" id="SSF53850">
    <property type="entry name" value="Periplasmic binding protein-like II"/>
    <property type="match status" value="1"/>
</dbReference>
<dbReference type="Gene3D" id="3.40.190.10">
    <property type="entry name" value="Periplasmic binding protein-like II"/>
    <property type="match status" value="2"/>
</dbReference>
<comment type="caution">
    <text evidence="2">The sequence shown here is derived from an EMBL/GenBank/DDBJ whole genome shotgun (WGS) entry which is preliminary data.</text>
</comment>
<evidence type="ECO:0000256" key="1">
    <source>
        <dbReference type="SAM" id="SignalP"/>
    </source>
</evidence>
<dbReference type="PROSITE" id="PS51257">
    <property type="entry name" value="PROKAR_LIPOPROTEIN"/>
    <property type="match status" value="1"/>
</dbReference>
<protein>
    <submittedName>
        <fullName evidence="2">Extracellular solute-binding protein</fullName>
    </submittedName>
</protein>
<dbReference type="Pfam" id="PF01547">
    <property type="entry name" value="SBP_bac_1"/>
    <property type="match status" value="1"/>
</dbReference>
<dbReference type="PANTHER" id="PTHR43649">
    <property type="entry name" value="ARABINOSE-BINDING PROTEIN-RELATED"/>
    <property type="match status" value="1"/>
</dbReference>
<keyword evidence="1" id="KW-0732">Signal</keyword>
<gene>
    <name evidence="2" type="ORF">K0U00_12610</name>
</gene>
<reference evidence="2 3" key="1">
    <citation type="submission" date="2021-07" db="EMBL/GenBank/DDBJ databases">
        <title>Paenibacillus radiodurans sp. nov., isolated from the southeastern edge of Tengger Desert.</title>
        <authorList>
            <person name="Zhang G."/>
        </authorList>
    </citation>
    <scope>NUCLEOTIDE SEQUENCE [LARGE SCALE GENOMIC DNA]</scope>
    <source>
        <strain evidence="2 3">CCM 7311</strain>
    </source>
</reference>
<keyword evidence="3" id="KW-1185">Reference proteome</keyword>
<organism evidence="2 3">
    <name type="scientific">Paenibacillus sepulcri</name>
    <dbReference type="NCBI Taxonomy" id="359917"/>
    <lineage>
        <taxon>Bacteria</taxon>
        <taxon>Bacillati</taxon>
        <taxon>Bacillota</taxon>
        <taxon>Bacilli</taxon>
        <taxon>Bacillales</taxon>
        <taxon>Paenibacillaceae</taxon>
        <taxon>Paenibacillus</taxon>
    </lineage>
</organism>
<accession>A0ABS7C2B7</accession>
<feature type="chain" id="PRO_5047409297" evidence="1">
    <location>
        <begin position="25"/>
        <end position="544"/>
    </location>
</feature>
<dbReference type="Proteomes" id="UP001519887">
    <property type="component" value="Unassembled WGS sequence"/>
</dbReference>
<dbReference type="InterPro" id="IPR050490">
    <property type="entry name" value="Bact_solute-bd_prot1"/>
</dbReference>
<name>A0ABS7C2B7_9BACL</name>
<sequence length="544" mass="60334">MIKKWSLWCLSMLMIAAIVGCTNSNGNNAGGNEGAAEGSNAADPSGNEPITYTFGRNLNENDENIAKLKEQTGETLTDNRWTRMFKEKVGVTVEYKMLAPDTTSYDQKLKLSMASGDLPDIFQVDQPADMKQLMDAGAVEEMGPLYDQYASPLLKSIIESETDRIFEPVTSDSKRYGIPLKMPSTNGYNHLWIREDWLTKLGLSRPKTMDDVLAIARAFAKNDPDGNGQDDTFGLEIDNDFRYNMQGLFWAYNAYPLNWIEKDGKVDRGVVQPEMKEPLALLQTMFKEGLLDKEFGSKDNPKAMESVAAGKTGMFYGPHWMAFTAEKTLANDPAAKWIVVPLPTKTGDKPTIPLKIAADGWLVVKKGTQHPENLIKMLNVYVEALFGENAEFNKYFGENGVDGIWWMSPVYTLDPMIDLKGHQDIKQALKDGTTDSLKGSGQGFYKSMEDGNWSISMMFGPTDTPFAFIDDTYPDQVMWDAYLGAPTPTEVTRGSSMDELIVTTLTGIILGKTDADSGFDNMVKEWNNLGGEQVVQEVNAALGK</sequence>
<evidence type="ECO:0000313" key="3">
    <source>
        <dbReference type="Proteomes" id="UP001519887"/>
    </source>
</evidence>
<evidence type="ECO:0000313" key="2">
    <source>
        <dbReference type="EMBL" id="MBW7454876.1"/>
    </source>
</evidence>
<feature type="signal peptide" evidence="1">
    <location>
        <begin position="1"/>
        <end position="24"/>
    </location>
</feature>